<dbReference type="RefSeq" id="WP_307591423.1">
    <property type="nucleotide sequence ID" value="NZ_JAUSRV010000001.1"/>
</dbReference>
<sequence length="113" mass="12527">MTKLLTDEQRAQLLANGRESTENPDFDPLPVVKLFTPNAGATWLLTELDSEGIAFGLCDLGQGFPELGYVSLTELESLRGRWGLPIERDLYFVADKRLSAYAREARLAGRIVA</sequence>
<evidence type="ECO:0000313" key="1">
    <source>
        <dbReference type="EMBL" id="MDP9968840.1"/>
    </source>
</evidence>
<organism evidence="1 2">
    <name type="scientific">Variovorax paradoxus</name>
    <dbReference type="NCBI Taxonomy" id="34073"/>
    <lineage>
        <taxon>Bacteria</taxon>
        <taxon>Pseudomonadati</taxon>
        <taxon>Pseudomonadota</taxon>
        <taxon>Betaproteobacteria</taxon>
        <taxon>Burkholderiales</taxon>
        <taxon>Comamonadaceae</taxon>
        <taxon>Variovorax</taxon>
    </lineage>
</organism>
<accession>A0AAW8E7L3</accession>
<dbReference type="EMBL" id="JAUSRV010000001">
    <property type="protein sequence ID" value="MDP9968840.1"/>
    <property type="molecule type" value="Genomic_DNA"/>
</dbReference>
<comment type="caution">
    <text evidence="1">The sequence shown here is derived from an EMBL/GenBank/DDBJ whole genome shotgun (WGS) entry which is preliminary data.</text>
</comment>
<evidence type="ECO:0000313" key="2">
    <source>
        <dbReference type="Proteomes" id="UP001224845"/>
    </source>
</evidence>
<gene>
    <name evidence="1" type="ORF">J2W39_000063</name>
</gene>
<protein>
    <recommendedName>
        <fullName evidence="3">DUF2958 domain-containing protein</fullName>
    </recommendedName>
</protein>
<dbReference type="Proteomes" id="UP001224845">
    <property type="component" value="Unassembled WGS sequence"/>
</dbReference>
<dbReference type="AlphaFoldDB" id="A0AAW8E7L3"/>
<reference evidence="1" key="1">
    <citation type="submission" date="2023-07" db="EMBL/GenBank/DDBJ databases">
        <title>Sorghum-associated microbial communities from plants grown in Nebraska, USA.</title>
        <authorList>
            <person name="Schachtman D."/>
        </authorList>
    </citation>
    <scope>NUCLEOTIDE SEQUENCE</scope>
    <source>
        <strain evidence="1">DS3315</strain>
    </source>
</reference>
<name>A0AAW8E7L3_VARPD</name>
<dbReference type="InterPro" id="IPR021341">
    <property type="entry name" value="DUF2958"/>
</dbReference>
<proteinExistence type="predicted"/>
<dbReference type="Pfam" id="PF11171">
    <property type="entry name" value="DUF2958"/>
    <property type="match status" value="1"/>
</dbReference>
<evidence type="ECO:0008006" key="3">
    <source>
        <dbReference type="Google" id="ProtNLM"/>
    </source>
</evidence>